<name>A0A650CLH5_9CREN</name>
<dbReference type="OrthoDB" id="1266at2157"/>
<proteinExistence type="predicted"/>
<reference evidence="2 3" key="1">
    <citation type="submission" date="2019-10" db="EMBL/GenBank/DDBJ databases">
        <title>Genome Sequences from Six Type Strain Members of the Archaeal Family Sulfolobaceae: Acidianus ambivalens, Acidianus infernus, Metallosphaera prunae, Stygiolobus azoricus, Sulfolobus metallicus, and Sulfurisphaera ohwakuensis.</title>
        <authorList>
            <person name="Counts J.A."/>
            <person name="Kelly R.M."/>
        </authorList>
    </citation>
    <scope>NUCLEOTIDE SEQUENCE [LARGE SCALE GENOMIC DNA]</scope>
    <source>
        <strain evidence="2 3">FC6</strain>
    </source>
</reference>
<dbReference type="SUPFAM" id="SSF88723">
    <property type="entry name" value="PIN domain-like"/>
    <property type="match status" value="1"/>
</dbReference>
<dbReference type="Proteomes" id="UP000423396">
    <property type="component" value="Chromosome"/>
</dbReference>
<dbReference type="AlphaFoldDB" id="A0A650CLH5"/>
<dbReference type="InterPro" id="IPR029060">
    <property type="entry name" value="PIN-like_dom_sf"/>
</dbReference>
<sequence>MQTKKFVVDAMLGKLARWLRILGYDTVYNNNFEDWKILKIAADENRIIITRDRGLCVRARKRKLECFYVIPGLKIEEILAKLSSKYSIDLNIVDPNFSRCSVCNGVLKKVNDNLWECTRCHKKYWKGSHWRTIESTLIRARAILKNNESQQQSISYDQ</sequence>
<dbReference type="InterPro" id="IPR002782">
    <property type="entry name" value="Mut7-C_RNAse_dom"/>
</dbReference>
<gene>
    <name evidence="2" type="ORF">D1868_00925</name>
</gene>
<dbReference type="RefSeq" id="WP_156004921.1">
    <property type="nucleotide sequence ID" value="NZ_CP045483.1"/>
</dbReference>
<evidence type="ECO:0000259" key="1">
    <source>
        <dbReference type="Pfam" id="PF01927"/>
    </source>
</evidence>
<organism evidence="2 3">
    <name type="scientific">Stygiolobus azoricus</name>
    <dbReference type="NCBI Taxonomy" id="41675"/>
    <lineage>
        <taxon>Archaea</taxon>
        <taxon>Thermoproteota</taxon>
        <taxon>Thermoprotei</taxon>
        <taxon>Sulfolobales</taxon>
        <taxon>Sulfolobaceae</taxon>
        <taxon>Stygiolobus</taxon>
    </lineage>
</organism>
<evidence type="ECO:0000313" key="2">
    <source>
        <dbReference type="EMBL" id="QGR18700.1"/>
    </source>
</evidence>
<dbReference type="GeneID" id="42797597"/>
<dbReference type="PANTHER" id="PTHR39081:SF1">
    <property type="entry name" value="MUT7-C RNASE DOMAIN-CONTAINING PROTEIN"/>
    <property type="match status" value="1"/>
</dbReference>
<dbReference type="PANTHER" id="PTHR39081">
    <property type="entry name" value="MUT7-C DOMAIN-CONTAINING PROTEIN"/>
    <property type="match status" value="1"/>
</dbReference>
<protein>
    <recommendedName>
        <fullName evidence="1">Mut7-C RNAse domain-containing protein</fullName>
    </recommendedName>
</protein>
<dbReference type="KEGG" id="sazo:D1868_00925"/>
<accession>A0A650CLH5</accession>
<dbReference type="EMBL" id="CP045483">
    <property type="protein sequence ID" value="QGR18700.1"/>
    <property type="molecule type" value="Genomic_DNA"/>
</dbReference>
<keyword evidence="3" id="KW-1185">Reference proteome</keyword>
<feature type="domain" description="Mut7-C RNAse" evidence="1">
    <location>
        <begin position="4"/>
        <end position="136"/>
    </location>
</feature>
<evidence type="ECO:0000313" key="3">
    <source>
        <dbReference type="Proteomes" id="UP000423396"/>
    </source>
</evidence>
<dbReference type="Pfam" id="PF01927">
    <property type="entry name" value="Mut7-C"/>
    <property type="match status" value="1"/>
</dbReference>